<evidence type="ECO:0008006" key="4">
    <source>
        <dbReference type="Google" id="ProtNLM"/>
    </source>
</evidence>
<dbReference type="OrthoDB" id="6435838at2759"/>
<dbReference type="AlphaFoldDB" id="A0A4C1V9M3"/>
<feature type="chain" id="PRO_5020038352" description="Pupal cuticle protein G1A" evidence="1">
    <location>
        <begin position="17"/>
        <end position="215"/>
    </location>
</feature>
<keyword evidence="3" id="KW-1185">Reference proteome</keyword>
<feature type="signal peptide" evidence="1">
    <location>
        <begin position="1"/>
        <end position="16"/>
    </location>
</feature>
<evidence type="ECO:0000313" key="3">
    <source>
        <dbReference type="Proteomes" id="UP000299102"/>
    </source>
</evidence>
<organism evidence="2 3">
    <name type="scientific">Eumeta variegata</name>
    <name type="common">Bagworm moth</name>
    <name type="synonym">Eumeta japonica</name>
    <dbReference type="NCBI Taxonomy" id="151549"/>
    <lineage>
        <taxon>Eukaryota</taxon>
        <taxon>Metazoa</taxon>
        <taxon>Ecdysozoa</taxon>
        <taxon>Arthropoda</taxon>
        <taxon>Hexapoda</taxon>
        <taxon>Insecta</taxon>
        <taxon>Pterygota</taxon>
        <taxon>Neoptera</taxon>
        <taxon>Endopterygota</taxon>
        <taxon>Lepidoptera</taxon>
        <taxon>Glossata</taxon>
        <taxon>Ditrysia</taxon>
        <taxon>Tineoidea</taxon>
        <taxon>Psychidae</taxon>
        <taxon>Oiketicinae</taxon>
        <taxon>Eumeta</taxon>
    </lineage>
</organism>
<evidence type="ECO:0000313" key="2">
    <source>
        <dbReference type="EMBL" id="GBP35112.1"/>
    </source>
</evidence>
<evidence type="ECO:0000256" key="1">
    <source>
        <dbReference type="SAM" id="SignalP"/>
    </source>
</evidence>
<proteinExistence type="predicted"/>
<keyword evidence="1" id="KW-0732">Signal</keyword>
<comment type="caution">
    <text evidence="2">The sequence shown here is derived from an EMBL/GenBank/DDBJ whole genome shotgun (WGS) entry which is preliminary data.</text>
</comment>
<name>A0A4C1V9M3_EUMVA</name>
<dbReference type="Proteomes" id="UP000299102">
    <property type="component" value="Unassembled WGS sequence"/>
</dbReference>
<reference evidence="2 3" key="1">
    <citation type="journal article" date="2019" name="Commun. Biol.">
        <title>The bagworm genome reveals a unique fibroin gene that provides high tensile strength.</title>
        <authorList>
            <person name="Kono N."/>
            <person name="Nakamura H."/>
            <person name="Ohtoshi R."/>
            <person name="Tomita M."/>
            <person name="Numata K."/>
            <person name="Arakawa K."/>
        </authorList>
    </citation>
    <scope>NUCLEOTIDE SEQUENCE [LARGE SCALE GENOMIC DNA]</scope>
</reference>
<protein>
    <recommendedName>
        <fullName evidence="4">Pupal cuticle protein G1A</fullName>
    </recommendedName>
</protein>
<accession>A0A4C1V9M3</accession>
<dbReference type="EMBL" id="BGZK01000299">
    <property type="protein sequence ID" value="GBP35112.1"/>
    <property type="molecule type" value="Genomic_DNA"/>
</dbReference>
<sequence length="215" mass="22251">MYTLVVLLSALAAAAAKPGAVIAPLAYSHSVIAPVSTTITRQASSIVHPSPVVYSTPLAYAHLIKKRSAILAPVSTYIAPTAYAASLVTPTYTTSLVHGAPIVHTAPVAYTAAHLIKKRSAPLTTLSTYIAPTAYAAYPTTIATAPVVHSAPIVATAPVAYASHFIKKRSADVAVLAPTSVSHQSRVDLHSTPAVVTTFASPLTYSAPIAYSHVF</sequence>
<gene>
    <name evidence="2" type="ORF">EVAR_28311_1</name>
</gene>